<evidence type="ECO:0000313" key="3">
    <source>
        <dbReference type="EMBL" id="CAL8105495.1"/>
    </source>
</evidence>
<name>A0ABP1QJS2_9HEXA</name>
<organism evidence="3 4">
    <name type="scientific">Orchesella dallaii</name>
    <dbReference type="NCBI Taxonomy" id="48710"/>
    <lineage>
        <taxon>Eukaryota</taxon>
        <taxon>Metazoa</taxon>
        <taxon>Ecdysozoa</taxon>
        <taxon>Arthropoda</taxon>
        <taxon>Hexapoda</taxon>
        <taxon>Collembola</taxon>
        <taxon>Entomobryomorpha</taxon>
        <taxon>Entomobryoidea</taxon>
        <taxon>Orchesellidae</taxon>
        <taxon>Orchesellinae</taxon>
        <taxon>Orchesella</taxon>
    </lineage>
</organism>
<evidence type="ECO:0000313" key="4">
    <source>
        <dbReference type="Proteomes" id="UP001642540"/>
    </source>
</evidence>
<comment type="caution">
    <text evidence="3">The sequence shown here is derived from an EMBL/GenBank/DDBJ whole genome shotgun (WGS) entry which is preliminary data.</text>
</comment>
<sequence length="242" mass="27078">MASSTEGAGSSSAQAPDSQVNNNGLEGIHQNLLEAQKQILQFKCILDSSEVVDNDQLQQLSVSLTEMETDFGSLGTRLEYVREKFSKLSLEVEKLVSLRNEHGVAYNRIISVLFEMNIAADEVTHEALIAPYLTKDDISSATGGPTLGSQRAARAFSNAETQLTHFDEAYREFRRSFINVHESSEKLLFEKAEYAKEIEDLQKQIRELTIEVKKKIEIADQLPRKIADETQPQPVFEGVGDR</sequence>
<keyword evidence="4" id="KW-1185">Reference proteome</keyword>
<evidence type="ECO:0000256" key="1">
    <source>
        <dbReference type="SAM" id="Coils"/>
    </source>
</evidence>
<evidence type="ECO:0000256" key="2">
    <source>
        <dbReference type="SAM" id="MobiDB-lite"/>
    </source>
</evidence>
<protein>
    <submittedName>
        <fullName evidence="3">Uncharacterized protein</fullName>
    </submittedName>
</protein>
<keyword evidence="1" id="KW-0175">Coiled coil</keyword>
<gene>
    <name evidence="3" type="ORF">ODALV1_LOCUS12084</name>
</gene>
<reference evidence="3 4" key="1">
    <citation type="submission" date="2024-08" db="EMBL/GenBank/DDBJ databases">
        <authorList>
            <person name="Cucini C."/>
            <person name="Frati F."/>
        </authorList>
    </citation>
    <scope>NUCLEOTIDE SEQUENCE [LARGE SCALE GENOMIC DNA]</scope>
</reference>
<dbReference type="EMBL" id="CAXLJM020000036">
    <property type="protein sequence ID" value="CAL8105495.1"/>
    <property type="molecule type" value="Genomic_DNA"/>
</dbReference>
<accession>A0ABP1QJS2</accession>
<dbReference type="Proteomes" id="UP001642540">
    <property type="component" value="Unassembled WGS sequence"/>
</dbReference>
<proteinExistence type="predicted"/>
<feature type="coiled-coil region" evidence="1">
    <location>
        <begin position="184"/>
        <end position="218"/>
    </location>
</feature>
<feature type="compositionally biased region" description="Low complexity" evidence="2">
    <location>
        <begin position="1"/>
        <end position="15"/>
    </location>
</feature>
<feature type="region of interest" description="Disordered" evidence="2">
    <location>
        <begin position="1"/>
        <end position="21"/>
    </location>
</feature>